<evidence type="ECO:0008006" key="3">
    <source>
        <dbReference type="Google" id="ProtNLM"/>
    </source>
</evidence>
<dbReference type="PATRIC" id="fig|1129794.4.peg.2852"/>
<evidence type="ECO:0000313" key="2">
    <source>
        <dbReference type="Proteomes" id="UP000011864"/>
    </source>
</evidence>
<organism evidence="1 2">
    <name type="scientific">Paraglaciecola psychrophila 170</name>
    <dbReference type="NCBI Taxonomy" id="1129794"/>
    <lineage>
        <taxon>Bacteria</taxon>
        <taxon>Pseudomonadati</taxon>
        <taxon>Pseudomonadota</taxon>
        <taxon>Gammaproteobacteria</taxon>
        <taxon>Alteromonadales</taxon>
        <taxon>Alteromonadaceae</taxon>
        <taxon>Paraglaciecola</taxon>
    </lineage>
</organism>
<name>K6YUE8_9ALTE</name>
<dbReference type="AlphaFoldDB" id="K6YUE8"/>
<sequence length="38" mass="4170">MQIEESFRDLKTGLGINPGDNRIIKRLGVLLSVACIAQ</sequence>
<dbReference type="KEGG" id="gps:C427_2867"/>
<dbReference type="HOGENOM" id="CLU_3331195_0_0_6"/>
<accession>K6YUE8</accession>
<protein>
    <recommendedName>
        <fullName evidence="3">Transposase</fullName>
    </recommendedName>
</protein>
<dbReference type="EMBL" id="CP003837">
    <property type="protein sequence ID" value="AGH44976.1"/>
    <property type="molecule type" value="Genomic_DNA"/>
</dbReference>
<keyword evidence="2" id="KW-1185">Reference proteome</keyword>
<evidence type="ECO:0000313" key="1">
    <source>
        <dbReference type="EMBL" id="AGH44976.1"/>
    </source>
</evidence>
<dbReference type="Proteomes" id="UP000011864">
    <property type="component" value="Chromosome"/>
</dbReference>
<gene>
    <name evidence="1" type="ORF">C427_2867</name>
</gene>
<proteinExistence type="predicted"/>
<reference evidence="1 2" key="1">
    <citation type="journal article" date="2013" name="Genome Announc.">
        <title>Complete Genome Sequence of Glaciecola psychrophila Strain 170T.</title>
        <authorList>
            <person name="Yin J."/>
            <person name="Chen J."/>
            <person name="Liu G."/>
            <person name="Yu Y."/>
            <person name="Song L."/>
            <person name="Wang X."/>
            <person name="Qu X."/>
        </authorList>
    </citation>
    <scope>NUCLEOTIDE SEQUENCE [LARGE SCALE GENOMIC DNA]</scope>
    <source>
        <strain evidence="1 2">170</strain>
    </source>
</reference>